<evidence type="ECO:0000313" key="3">
    <source>
        <dbReference type="Proteomes" id="UP000010802"/>
    </source>
</evidence>
<organism evidence="2 3">
    <name type="scientific">Tepidanaerobacter acetatoxydans (strain DSM 21804 / JCM 16047 / Re1)</name>
    <dbReference type="NCBI Taxonomy" id="1209989"/>
    <lineage>
        <taxon>Bacteria</taxon>
        <taxon>Bacillati</taxon>
        <taxon>Bacillota</taxon>
        <taxon>Clostridia</taxon>
        <taxon>Thermosediminibacterales</taxon>
        <taxon>Tepidanaerobacteraceae</taxon>
        <taxon>Tepidanaerobacter</taxon>
    </lineage>
</organism>
<dbReference type="EMBL" id="HF563609">
    <property type="protein sequence ID" value="CCP27662.1"/>
    <property type="molecule type" value="Genomic_DNA"/>
</dbReference>
<evidence type="ECO:0000256" key="1">
    <source>
        <dbReference type="SAM" id="Phobius"/>
    </source>
</evidence>
<keyword evidence="1" id="KW-0812">Transmembrane</keyword>
<gene>
    <name evidence="2" type="ordered locus">TEPIRE1_2790</name>
</gene>
<feature type="transmembrane region" description="Helical" evidence="1">
    <location>
        <begin position="62"/>
        <end position="77"/>
    </location>
</feature>
<reference evidence="3" key="1">
    <citation type="journal article" date="2013" name="Genome Announc.">
        <title>First genome sequence of a syntrophic acetate-oxidizing bacterium, Tepidanaerobacter acetatoxydans strain Re1.</title>
        <authorList>
            <person name="Manzoor S."/>
            <person name="Bongcam-Rudloff E."/>
            <person name="Schnurer A."/>
            <person name="Muller B."/>
        </authorList>
    </citation>
    <scope>NUCLEOTIDE SEQUENCE [LARGE SCALE GENOMIC DNA]</scope>
    <source>
        <strain evidence="3">Re1</strain>
    </source>
</reference>
<keyword evidence="1" id="KW-1133">Transmembrane helix</keyword>
<protein>
    <submittedName>
        <fullName evidence="2">Branched-chain amino acid transport</fullName>
    </submittedName>
</protein>
<keyword evidence="3" id="KW-1185">Reference proteome</keyword>
<feature type="transmembrane region" description="Helical" evidence="1">
    <location>
        <begin position="6"/>
        <end position="26"/>
    </location>
</feature>
<feature type="transmembrane region" description="Helical" evidence="1">
    <location>
        <begin position="38"/>
        <end position="56"/>
    </location>
</feature>
<dbReference type="AlphaFoldDB" id="F4LV41"/>
<dbReference type="STRING" id="1209989.TepRe1_2589"/>
<proteinExistence type="predicted"/>
<dbReference type="KEGG" id="tae:TepiRe1_2790"/>
<accession>L0S771</accession>
<name>F4LV41_TEPAE</name>
<evidence type="ECO:0000313" key="2">
    <source>
        <dbReference type="EMBL" id="CCP27662.1"/>
    </source>
</evidence>
<sequence>MSNVYPALIVMALVTYMIRVLPIILIKGKLKSKFVKSFLYYMPYAVLGAMTFPGILYSTGNILASVVGGAFALFLAYHNQEMIKVAIGGILAAYIWQLLL</sequence>
<dbReference type="RefSeq" id="WP_013779607.1">
    <property type="nucleotide sequence ID" value="NC_015519.1"/>
</dbReference>
<dbReference type="HOGENOM" id="CLU_157896_2_1_9"/>
<accession>F4LV41</accession>
<dbReference type="eggNOG" id="COG4392">
    <property type="taxonomic scope" value="Bacteria"/>
</dbReference>
<dbReference type="PATRIC" id="fig|1209989.3.peg.3190"/>
<dbReference type="Proteomes" id="UP000010802">
    <property type="component" value="Chromosome"/>
</dbReference>
<dbReference type="InterPro" id="IPR008407">
    <property type="entry name" value="Brnchd-chn_aa_trnsp_AzlD"/>
</dbReference>
<dbReference type="KEGG" id="tep:TepRe1_2589"/>
<keyword evidence="1" id="KW-0472">Membrane</keyword>
<dbReference type="OrthoDB" id="9811308at2"/>
<dbReference type="Pfam" id="PF05437">
    <property type="entry name" value="AzlD"/>
    <property type="match status" value="1"/>
</dbReference>